<sequence>MTLLILGLLLFLGVHCVHMFAAGWRARQIARLGEKSWKGLYSLVSIAGFVLLIYGFGQARLQPVLLYVPPMGLRHLNALFTLVAFVLIVAAYVPRNHFKAKLGHPMLAGVKTWAFGHLLATGMLHDVVLFGAFLLWAVADFVVSRRRDRANGVTYPAGTLRGDLVAIVVGVAAWALFAFVLHTRWIGVNPMP</sequence>
<feature type="transmembrane region" description="Helical" evidence="5">
    <location>
        <begin position="114"/>
        <end position="143"/>
    </location>
</feature>
<keyword evidence="2 5" id="KW-0812">Transmembrane</keyword>
<organism evidence="7 8">
    <name type="scientific">Dyella marensis</name>
    <dbReference type="NCBI Taxonomy" id="500610"/>
    <lineage>
        <taxon>Bacteria</taxon>
        <taxon>Pseudomonadati</taxon>
        <taxon>Pseudomonadota</taxon>
        <taxon>Gammaproteobacteria</taxon>
        <taxon>Lysobacterales</taxon>
        <taxon>Rhodanobacteraceae</taxon>
        <taxon>Dyella</taxon>
    </lineage>
</organism>
<evidence type="ECO:0000313" key="7">
    <source>
        <dbReference type="EMBL" id="SFF33280.1"/>
    </source>
</evidence>
<reference evidence="8" key="1">
    <citation type="submission" date="2016-10" db="EMBL/GenBank/DDBJ databases">
        <authorList>
            <person name="Varghese N."/>
            <person name="Submissions S."/>
        </authorList>
    </citation>
    <scope>NUCLEOTIDE SEQUENCE [LARGE SCALE GENOMIC DNA]</scope>
    <source>
        <strain evidence="8">UNC178MFTsu3.1</strain>
    </source>
</reference>
<name>A0A1I2HV85_9GAMM</name>
<keyword evidence="8" id="KW-1185">Reference proteome</keyword>
<feature type="transmembrane region" description="Helical" evidence="5">
    <location>
        <begin position="40"/>
        <end position="56"/>
    </location>
</feature>
<dbReference type="RefSeq" id="WP_026634981.1">
    <property type="nucleotide sequence ID" value="NZ_FONH01000013.1"/>
</dbReference>
<keyword evidence="4 5" id="KW-0472">Membrane</keyword>
<evidence type="ECO:0000313" key="8">
    <source>
        <dbReference type="Proteomes" id="UP000199477"/>
    </source>
</evidence>
<accession>A0A1I2HV85</accession>
<feature type="domain" description="NnrU" evidence="6">
    <location>
        <begin position="3"/>
        <end position="190"/>
    </location>
</feature>
<evidence type="ECO:0000256" key="2">
    <source>
        <dbReference type="ARBA" id="ARBA00022692"/>
    </source>
</evidence>
<gene>
    <name evidence="7" type="ORF">SAMN02799615_03173</name>
</gene>
<dbReference type="Proteomes" id="UP000199477">
    <property type="component" value="Unassembled WGS sequence"/>
</dbReference>
<evidence type="ECO:0000256" key="5">
    <source>
        <dbReference type="SAM" id="Phobius"/>
    </source>
</evidence>
<evidence type="ECO:0000256" key="3">
    <source>
        <dbReference type="ARBA" id="ARBA00022989"/>
    </source>
</evidence>
<feature type="transmembrane region" description="Helical" evidence="5">
    <location>
        <begin position="76"/>
        <end position="94"/>
    </location>
</feature>
<dbReference type="EMBL" id="FONH01000013">
    <property type="protein sequence ID" value="SFF33280.1"/>
    <property type="molecule type" value="Genomic_DNA"/>
</dbReference>
<proteinExistence type="predicted"/>
<dbReference type="STRING" id="500610.SAMN02799615_03173"/>
<comment type="subcellular location">
    <subcellularLocation>
        <location evidence="1">Membrane</location>
        <topology evidence="1">Multi-pass membrane protein</topology>
    </subcellularLocation>
</comment>
<dbReference type="InterPro" id="IPR009915">
    <property type="entry name" value="NnrU_dom"/>
</dbReference>
<evidence type="ECO:0000259" key="6">
    <source>
        <dbReference type="Pfam" id="PF07298"/>
    </source>
</evidence>
<dbReference type="AlphaFoldDB" id="A0A1I2HV85"/>
<protein>
    <submittedName>
        <fullName evidence="7">Uncharacterized membrane protein</fullName>
    </submittedName>
</protein>
<evidence type="ECO:0000256" key="4">
    <source>
        <dbReference type="ARBA" id="ARBA00023136"/>
    </source>
</evidence>
<evidence type="ECO:0000256" key="1">
    <source>
        <dbReference type="ARBA" id="ARBA00004141"/>
    </source>
</evidence>
<dbReference type="GO" id="GO:0016020">
    <property type="term" value="C:membrane"/>
    <property type="evidence" value="ECO:0007669"/>
    <property type="project" value="UniProtKB-SubCell"/>
</dbReference>
<keyword evidence="3 5" id="KW-1133">Transmembrane helix</keyword>
<feature type="transmembrane region" description="Helical" evidence="5">
    <location>
        <begin position="164"/>
        <end position="186"/>
    </location>
</feature>
<dbReference type="Pfam" id="PF07298">
    <property type="entry name" value="NnrU"/>
    <property type="match status" value="1"/>
</dbReference>